<dbReference type="InterPro" id="IPR002156">
    <property type="entry name" value="RNaseH_domain"/>
</dbReference>
<name>A0A9Q3H6N9_9BASI</name>
<feature type="domain" description="RNase H type-1" evidence="2">
    <location>
        <begin position="1"/>
        <end position="29"/>
    </location>
</feature>
<dbReference type="GO" id="GO:0003676">
    <property type="term" value="F:nucleic acid binding"/>
    <property type="evidence" value="ECO:0007669"/>
    <property type="project" value="InterPro"/>
</dbReference>
<comment type="caution">
    <text evidence="3">The sequence shown here is derived from an EMBL/GenBank/DDBJ whole genome shotgun (WGS) entry which is preliminary data.</text>
</comment>
<dbReference type="EMBL" id="AVOT02011955">
    <property type="protein sequence ID" value="MBW0493197.1"/>
    <property type="molecule type" value="Genomic_DNA"/>
</dbReference>
<dbReference type="AlphaFoldDB" id="A0A9Q3H6N9"/>
<feature type="compositionally biased region" description="Polar residues" evidence="1">
    <location>
        <begin position="29"/>
        <end position="42"/>
    </location>
</feature>
<dbReference type="OrthoDB" id="3044497at2759"/>
<dbReference type="SUPFAM" id="SSF53098">
    <property type="entry name" value="Ribonuclease H-like"/>
    <property type="match status" value="1"/>
</dbReference>
<keyword evidence="4" id="KW-1185">Reference proteome</keyword>
<dbReference type="InterPro" id="IPR036397">
    <property type="entry name" value="RNaseH_sf"/>
</dbReference>
<evidence type="ECO:0000256" key="1">
    <source>
        <dbReference type="SAM" id="MobiDB-lite"/>
    </source>
</evidence>
<dbReference type="GO" id="GO:0004523">
    <property type="term" value="F:RNA-DNA hybrid ribonuclease activity"/>
    <property type="evidence" value="ECO:0007669"/>
    <property type="project" value="InterPro"/>
</dbReference>
<dbReference type="Proteomes" id="UP000765509">
    <property type="component" value="Unassembled WGS sequence"/>
</dbReference>
<sequence>MPVQLWWCPGHLGIEVNEKANKEAKKAASNPTSRKQEIKTSLSKKFQDIAKINKDQPLTTEEQERIRFKTNPKLIAKTLKTMEKAQTSIINQL</sequence>
<gene>
    <name evidence="3" type="ORF">O181_032912</name>
</gene>
<evidence type="ECO:0000259" key="2">
    <source>
        <dbReference type="PROSITE" id="PS50879"/>
    </source>
</evidence>
<dbReference type="Gene3D" id="3.30.420.10">
    <property type="entry name" value="Ribonuclease H-like superfamily/Ribonuclease H"/>
    <property type="match status" value="1"/>
</dbReference>
<evidence type="ECO:0000313" key="4">
    <source>
        <dbReference type="Proteomes" id="UP000765509"/>
    </source>
</evidence>
<dbReference type="PROSITE" id="PS50879">
    <property type="entry name" value="RNASE_H_1"/>
    <property type="match status" value="1"/>
</dbReference>
<organism evidence="3 4">
    <name type="scientific">Austropuccinia psidii MF-1</name>
    <dbReference type="NCBI Taxonomy" id="1389203"/>
    <lineage>
        <taxon>Eukaryota</taxon>
        <taxon>Fungi</taxon>
        <taxon>Dikarya</taxon>
        <taxon>Basidiomycota</taxon>
        <taxon>Pucciniomycotina</taxon>
        <taxon>Pucciniomycetes</taxon>
        <taxon>Pucciniales</taxon>
        <taxon>Sphaerophragmiaceae</taxon>
        <taxon>Austropuccinia</taxon>
    </lineage>
</organism>
<accession>A0A9Q3H6N9</accession>
<feature type="region of interest" description="Disordered" evidence="1">
    <location>
        <begin position="21"/>
        <end position="42"/>
    </location>
</feature>
<protein>
    <recommendedName>
        <fullName evidence="2">RNase H type-1 domain-containing protein</fullName>
    </recommendedName>
</protein>
<proteinExistence type="predicted"/>
<dbReference type="InterPro" id="IPR012337">
    <property type="entry name" value="RNaseH-like_sf"/>
</dbReference>
<evidence type="ECO:0000313" key="3">
    <source>
        <dbReference type="EMBL" id="MBW0493197.1"/>
    </source>
</evidence>
<reference evidence="3" key="1">
    <citation type="submission" date="2021-03" db="EMBL/GenBank/DDBJ databases">
        <title>Draft genome sequence of rust myrtle Austropuccinia psidii MF-1, a brazilian biotype.</title>
        <authorList>
            <person name="Quecine M.C."/>
            <person name="Pachon D.M.R."/>
            <person name="Bonatelli M.L."/>
            <person name="Correr F.H."/>
            <person name="Franceschini L.M."/>
            <person name="Leite T.F."/>
            <person name="Margarido G.R.A."/>
            <person name="Almeida C.A."/>
            <person name="Ferrarezi J.A."/>
            <person name="Labate C.A."/>
        </authorList>
    </citation>
    <scope>NUCLEOTIDE SEQUENCE</scope>
    <source>
        <strain evidence="3">MF-1</strain>
    </source>
</reference>